<feature type="non-terminal residue" evidence="1">
    <location>
        <position position="1"/>
    </location>
</feature>
<protein>
    <submittedName>
        <fullName evidence="1">Uncharacterized protein</fullName>
    </submittedName>
</protein>
<gene>
    <name evidence="1" type="ORF">SPIL2461_LOCUS15534</name>
</gene>
<dbReference type="Proteomes" id="UP000649617">
    <property type="component" value="Unassembled WGS sequence"/>
</dbReference>
<accession>A0A812UR69</accession>
<dbReference type="EMBL" id="CAJNIZ010038335">
    <property type="protein sequence ID" value="CAE7577374.1"/>
    <property type="molecule type" value="Genomic_DNA"/>
</dbReference>
<comment type="caution">
    <text evidence="1">The sequence shown here is derived from an EMBL/GenBank/DDBJ whole genome shotgun (WGS) entry which is preliminary data.</text>
</comment>
<name>A0A812UR69_SYMPI</name>
<keyword evidence="2" id="KW-1185">Reference proteome</keyword>
<dbReference type="OrthoDB" id="447194at2759"/>
<evidence type="ECO:0000313" key="2">
    <source>
        <dbReference type="Proteomes" id="UP000649617"/>
    </source>
</evidence>
<evidence type="ECO:0000313" key="1">
    <source>
        <dbReference type="EMBL" id="CAE7577374.1"/>
    </source>
</evidence>
<reference evidence="1" key="1">
    <citation type="submission" date="2021-02" db="EMBL/GenBank/DDBJ databases">
        <authorList>
            <person name="Dougan E. K."/>
            <person name="Rhodes N."/>
            <person name="Thang M."/>
            <person name="Chan C."/>
        </authorList>
    </citation>
    <scope>NUCLEOTIDE SEQUENCE</scope>
</reference>
<proteinExistence type="predicted"/>
<organism evidence="1 2">
    <name type="scientific">Symbiodinium pilosum</name>
    <name type="common">Dinoflagellate</name>
    <dbReference type="NCBI Taxonomy" id="2952"/>
    <lineage>
        <taxon>Eukaryota</taxon>
        <taxon>Sar</taxon>
        <taxon>Alveolata</taxon>
        <taxon>Dinophyceae</taxon>
        <taxon>Suessiales</taxon>
        <taxon>Symbiodiniaceae</taxon>
        <taxon>Symbiodinium</taxon>
    </lineage>
</organism>
<dbReference type="AlphaFoldDB" id="A0A812UR69"/>
<feature type="non-terminal residue" evidence="1">
    <location>
        <position position="102"/>
    </location>
</feature>
<sequence>AAPASALNFKLSFSGVVNALEPKSGNLLIDCAAVSRHFGRPAMIAPSANPMNAQVGSILTFRLDPKKELPMAENVVLNGFDQEVGDAYERVTDDGFGGAGFL</sequence>